<dbReference type="Gene3D" id="3.90.550.10">
    <property type="entry name" value="Spore Coat Polysaccharide Biosynthesis Protein SpsA, Chain A"/>
    <property type="match status" value="1"/>
</dbReference>
<feature type="domain" description="Glycosyltransferase 2-like" evidence="5">
    <location>
        <begin position="8"/>
        <end position="182"/>
    </location>
</feature>
<comment type="caution">
    <text evidence="6">The sequence shown here is derived from an EMBL/GenBank/DDBJ whole genome shotgun (WGS) entry which is preliminary data.</text>
</comment>
<dbReference type="EMBL" id="MEWA01000027">
    <property type="protein sequence ID" value="OGC69113.1"/>
    <property type="molecule type" value="Genomic_DNA"/>
</dbReference>
<organism evidence="6 7">
    <name type="scientific">candidate division WWE3 bacterium RIFOXYC1_FULL_39_7</name>
    <dbReference type="NCBI Taxonomy" id="1802643"/>
    <lineage>
        <taxon>Bacteria</taxon>
        <taxon>Katanobacteria</taxon>
    </lineage>
</organism>
<dbReference type="PANTHER" id="PTHR43179:SF12">
    <property type="entry name" value="GALACTOFURANOSYLTRANSFERASE GLFT2"/>
    <property type="match status" value="1"/>
</dbReference>
<dbReference type="AlphaFoldDB" id="A0A1F4WJK2"/>
<dbReference type="InterPro" id="IPR001173">
    <property type="entry name" value="Glyco_trans_2-like"/>
</dbReference>
<dbReference type="PANTHER" id="PTHR43179">
    <property type="entry name" value="RHAMNOSYLTRANSFERASE WBBL"/>
    <property type="match status" value="1"/>
</dbReference>
<accession>A0A1F4WJK2</accession>
<comment type="similarity">
    <text evidence="1">Belongs to the glycosyltransferase 2 family.</text>
</comment>
<dbReference type="Pfam" id="PF00535">
    <property type="entry name" value="Glycos_transf_2"/>
    <property type="match status" value="1"/>
</dbReference>
<feature type="transmembrane region" description="Helical" evidence="4">
    <location>
        <begin position="252"/>
        <end position="274"/>
    </location>
</feature>
<protein>
    <recommendedName>
        <fullName evidence="5">Glycosyltransferase 2-like domain-containing protein</fullName>
    </recommendedName>
</protein>
<evidence type="ECO:0000256" key="4">
    <source>
        <dbReference type="SAM" id="Phobius"/>
    </source>
</evidence>
<dbReference type="SUPFAM" id="SSF53448">
    <property type="entry name" value="Nucleotide-diphospho-sugar transferases"/>
    <property type="match status" value="1"/>
</dbReference>
<sequence>MKRQPLVSVIVVNWNGGEVFRDCLVSLAKLTYKNWELIVVDNGSTDGSLLEIRKLQIPNVKLHIMRNKKNLGFAPANNQGVKVAKGKYVLLLNNDTKVTPDLLDVLVGKMEIEKDLGVVQPKIFLMDKEGYLDNAGSYLTRTGLLQHWGYMAKDGKEYSQEREIFSAKGACMLIRRTVIDEVGLFDADFGSYFEETDFCWRVWLSGARVVYYPAAHIYHKVGFTSRKMDQVRVTLVSTRNRISSLFKNLGDINLMLIFLPHVVFILVLGFYYLIRFQFKKAWMMWGAVLWNMVYLQKLIVKRLRVQRMRLKRDDEIFEKTMRPVDLGEMFGHFRKVEANFEETKTG</sequence>
<gene>
    <name evidence="6" type="ORF">A2415_00410</name>
</gene>
<evidence type="ECO:0000256" key="1">
    <source>
        <dbReference type="ARBA" id="ARBA00006739"/>
    </source>
</evidence>
<proteinExistence type="inferred from homology"/>
<keyword evidence="3" id="KW-0808">Transferase</keyword>
<dbReference type="InterPro" id="IPR029044">
    <property type="entry name" value="Nucleotide-diphossugar_trans"/>
</dbReference>
<dbReference type="Proteomes" id="UP000179113">
    <property type="component" value="Unassembled WGS sequence"/>
</dbReference>
<keyword evidence="4" id="KW-0812">Transmembrane</keyword>
<dbReference type="CDD" id="cd04186">
    <property type="entry name" value="GT_2_like_c"/>
    <property type="match status" value="1"/>
</dbReference>
<evidence type="ECO:0000313" key="6">
    <source>
        <dbReference type="EMBL" id="OGC69113.1"/>
    </source>
</evidence>
<keyword evidence="4" id="KW-1133">Transmembrane helix</keyword>
<evidence type="ECO:0000313" key="7">
    <source>
        <dbReference type="Proteomes" id="UP000179113"/>
    </source>
</evidence>
<dbReference type="GO" id="GO:0016757">
    <property type="term" value="F:glycosyltransferase activity"/>
    <property type="evidence" value="ECO:0007669"/>
    <property type="project" value="UniProtKB-KW"/>
</dbReference>
<evidence type="ECO:0000256" key="3">
    <source>
        <dbReference type="ARBA" id="ARBA00022679"/>
    </source>
</evidence>
<keyword evidence="4" id="KW-0472">Membrane</keyword>
<name>A0A1F4WJK2_UNCKA</name>
<keyword evidence="2" id="KW-0328">Glycosyltransferase</keyword>
<reference evidence="6 7" key="1">
    <citation type="journal article" date="2016" name="Nat. Commun.">
        <title>Thousands of microbial genomes shed light on interconnected biogeochemical processes in an aquifer system.</title>
        <authorList>
            <person name="Anantharaman K."/>
            <person name="Brown C.T."/>
            <person name="Hug L.A."/>
            <person name="Sharon I."/>
            <person name="Castelle C.J."/>
            <person name="Probst A.J."/>
            <person name="Thomas B.C."/>
            <person name="Singh A."/>
            <person name="Wilkins M.J."/>
            <person name="Karaoz U."/>
            <person name="Brodie E.L."/>
            <person name="Williams K.H."/>
            <person name="Hubbard S.S."/>
            <person name="Banfield J.F."/>
        </authorList>
    </citation>
    <scope>NUCLEOTIDE SEQUENCE [LARGE SCALE GENOMIC DNA]</scope>
</reference>
<evidence type="ECO:0000259" key="5">
    <source>
        <dbReference type="Pfam" id="PF00535"/>
    </source>
</evidence>
<evidence type="ECO:0000256" key="2">
    <source>
        <dbReference type="ARBA" id="ARBA00022676"/>
    </source>
</evidence>